<dbReference type="EMBL" id="CP059265">
    <property type="protein sequence ID" value="QLQ33183.1"/>
    <property type="molecule type" value="Genomic_DNA"/>
</dbReference>
<evidence type="ECO:0000313" key="1">
    <source>
        <dbReference type="EMBL" id="QLQ33183.1"/>
    </source>
</evidence>
<dbReference type="Proteomes" id="UP000510621">
    <property type="component" value="Chromosome"/>
</dbReference>
<keyword evidence="2" id="KW-1185">Reference proteome</keyword>
<proteinExistence type="predicted"/>
<evidence type="ECO:0000313" key="2">
    <source>
        <dbReference type="Proteomes" id="UP000510621"/>
    </source>
</evidence>
<gene>
    <name evidence="1" type="ORF">HZT40_18090</name>
</gene>
<sequence>MERQQYTVTAAELPRQIKRLGVPQRAIIHFGMNWKSLKSGMEKGKRKSEKV</sequence>
<dbReference type="AlphaFoldDB" id="A0A7L6AVS2"/>
<organism evidence="1 2">
    <name type="scientific">Candidatus Thiothrix singaporensis</name>
    <dbReference type="NCBI Taxonomy" id="2799669"/>
    <lineage>
        <taxon>Bacteria</taxon>
        <taxon>Pseudomonadati</taxon>
        <taxon>Pseudomonadota</taxon>
        <taxon>Gammaproteobacteria</taxon>
        <taxon>Thiotrichales</taxon>
        <taxon>Thiotrichaceae</taxon>
        <taxon>Thiothrix</taxon>
    </lineage>
</organism>
<dbReference type="KEGG" id="this:HZT40_18090"/>
<accession>A0A7L6AVS2</accession>
<protein>
    <submittedName>
        <fullName evidence="1">Uncharacterized protein</fullName>
    </submittedName>
</protein>
<name>A0A7L6AVS2_9GAMM</name>
<reference evidence="1" key="1">
    <citation type="submission" date="2020-06" db="EMBL/GenBank/DDBJ databases">
        <title>Analysis procedures for assessing recovery of high quality, complete, closed genomes from Nanopore long read metagenome sequencing.</title>
        <authorList>
            <person name="Bessarab I."/>
            <person name="Arumugam K."/>
            <person name="Haryono M."/>
            <person name="Liu X."/>
            <person name="Roy S."/>
            <person name="Zuniga-Montanez R.E."/>
            <person name="Qiu G."/>
            <person name="Drautz-Moses D.I."/>
            <person name="Law Y.Y."/>
            <person name="Wuertz S."/>
            <person name="Lauro F.M."/>
            <person name="Huson D.H."/>
            <person name="Williams R.B."/>
        </authorList>
    </citation>
    <scope>NUCLEOTIDE SEQUENCE [LARGE SCALE GENOMIC DNA]</scope>
    <source>
        <strain evidence="1">SSD2</strain>
    </source>
</reference>